<dbReference type="OrthoDB" id="3699892at2"/>
<evidence type="ECO:0000313" key="1">
    <source>
        <dbReference type="EMBL" id="AWK76546.1"/>
    </source>
</evidence>
<evidence type="ECO:0000313" key="2">
    <source>
        <dbReference type="Proteomes" id="UP000245711"/>
    </source>
</evidence>
<dbReference type="AlphaFoldDB" id="A0A2S2C6P2"/>
<dbReference type="EMBL" id="CP021355">
    <property type="protein sequence ID" value="AWK76546.1"/>
    <property type="molecule type" value="Genomic_DNA"/>
</dbReference>
<name>A0A2S2C6P2_9NOCA</name>
<gene>
    <name evidence="1" type="ORF">CBI38_34840</name>
</gene>
<dbReference type="RefSeq" id="WP_109335990.1">
    <property type="nucleotide sequence ID" value="NZ_CP021355.1"/>
</dbReference>
<dbReference type="KEGG" id="roz:CBI38_34840"/>
<dbReference type="Proteomes" id="UP000245711">
    <property type="component" value="Plasmid pRB98"/>
</dbReference>
<organism evidence="1 2">
    <name type="scientific">Rhodococcus oxybenzonivorans</name>
    <dbReference type="NCBI Taxonomy" id="1990687"/>
    <lineage>
        <taxon>Bacteria</taxon>
        <taxon>Bacillati</taxon>
        <taxon>Actinomycetota</taxon>
        <taxon>Actinomycetes</taxon>
        <taxon>Mycobacteriales</taxon>
        <taxon>Nocardiaceae</taxon>
        <taxon>Rhodococcus</taxon>
    </lineage>
</organism>
<keyword evidence="2" id="KW-1185">Reference proteome</keyword>
<geneLocation type="plasmid" evidence="2">
    <name>prb98</name>
</geneLocation>
<protein>
    <submittedName>
        <fullName evidence="1">Uncharacterized protein</fullName>
    </submittedName>
</protein>
<accession>A0A2S2C6P2</accession>
<keyword evidence="1" id="KW-0614">Plasmid</keyword>
<proteinExistence type="predicted"/>
<reference evidence="1 2" key="1">
    <citation type="submission" date="2017-05" db="EMBL/GenBank/DDBJ databases">
        <title>Isolation of Rhodococcus sp. S2-17 biodegrading of BP-3.</title>
        <authorList>
            <person name="Lee Y."/>
            <person name="Kim K.H."/>
            <person name="Chun B.H."/>
            <person name="Jung H.S."/>
            <person name="Jeon C.O."/>
        </authorList>
    </citation>
    <scope>NUCLEOTIDE SEQUENCE [LARGE SCALE GENOMIC DNA]</scope>
    <source>
        <strain evidence="1 2">S2-17</strain>
        <plasmid evidence="2">prb98</plasmid>
    </source>
</reference>
<sequence>MTDTGCSTVPSTRQVRTTGLDTLAQIRLFLTAEVVPVVPAELVGEVRAVVKLLRTVEIELSCRHELLRAEVDELLISSAAAVALVPEESLAGELAELRRRADSGSDRHTNVEQLHHDVTALSAQVLTSLQGKLDKPGAAAVLDELYAALGRHAEARVGWQAVFPVTAATPSTEGTTP</sequence>